<sequence length="741" mass="81586">MTTAPQLSVRPATPVPDDAYVVPKHLTTSTTGRGPRVGDMVWDLRPFVARTARKNAVCHFSGFADDIAIRTAKEYLYSRFRRGIPASYLSVSTVKPMKITWAAQELARVRNAMHDLRGIGTLRLSAVTREDLAALLDQWKKGPLSTAASLVTTMKQLAAHRAFLHSDGLDVHPWPGRTAAAVVGKEPRPDENSTDRIPEKIMGPLLRAAVFYVTIASRDICAARAEIEALQEAARRRPYSMGGAKEAAFSSFVAQRRAAGRGLPALPLEAVSRRPGAAVVDGVVQSPNVTLIELMIGGYARIDHLVAQAAAELGFEEGGLDTPMSPWPESDRPWRPRLDPTTVNRETEYLRTACWIVIAYLSGLRDDEVRLLGRECAFTETGDDGRIRYKLRGRVYKNRKISGDEAEWVVLDIVHQAVDVLLDLHDDPDHLFGYWGTDITGYQLFGSVPYRLGRFRDHANELFSTEAGLFIPNDTSGIEVYDTPDAPGSESSLGDDVQNGPHGLAEEEPDPAGVPWSFDTRQFRRSLAWHIAHQPFGVVAGARQYQHARIVMFEGYAGTSDSGFAEEVAANDAVARLDYLEDIYRDWNDGGASSGGAAERVSAEFERIRRELGDLPGVVSSPARLRTMLQHLTKTLHPGVLNDCFYQAATAVCRKRAKALGRPVPLHNMCLHCPNARRSAVHLPRLTTARDQALTVLDLPKKQREVLPRLQVITLTDYATELDELIQSITTDATKGGAKPA</sequence>
<organism evidence="2 3">
    <name type="scientific">Streptomyces dengpaensis</name>
    <dbReference type="NCBI Taxonomy" id="2049881"/>
    <lineage>
        <taxon>Bacteria</taxon>
        <taxon>Bacillati</taxon>
        <taxon>Actinomycetota</taxon>
        <taxon>Actinomycetes</taxon>
        <taxon>Kitasatosporales</taxon>
        <taxon>Streptomycetaceae</taxon>
        <taxon>Streptomyces</taxon>
    </lineage>
</organism>
<feature type="region of interest" description="Disordered" evidence="1">
    <location>
        <begin position="483"/>
        <end position="513"/>
    </location>
</feature>
<reference evidence="2 3" key="1">
    <citation type="submission" date="2018-02" db="EMBL/GenBank/DDBJ databases">
        <title>Complete genome sequence of Streptomyces dengpaensis, the producer of angucyclines.</title>
        <authorList>
            <person name="Yumei L."/>
        </authorList>
    </citation>
    <scope>NUCLEOTIDE SEQUENCE [LARGE SCALE GENOMIC DNA]</scope>
    <source>
        <strain evidence="2 3">XZHG99</strain>
    </source>
</reference>
<protein>
    <recommendedName>
        <fullName evidence="4">Integrase</fullName>
    </recommendedName>
</protein>
<evidence type="ECO:0000313" key="2">
    <source>
        <dbReference type="EMBL" id="AVH55602.1"/>
    </source>
</evidence>
<evidence type="ECO:0000313" key="3">
    <source>
        <dbReference type="Proteomes" id="UP000238413"/>
    </source>
</evidence>
<evidence type="ECO:0008006" key="4">
    <source>
        <dbReference type="Google" id="ProtNLM"/>
    </source>
</evidence>
<gene>
    <name evidence="2" type="ORF">C4B68_07185</name>
</gene>
<feature type="compositionally biased region" description="Basic and acidic residues" evidence="1">
    <location>
        <begin position="329"/>
        <end position="338"/>
    </location>
</feature>
<proteinExistence type="predicted"/>
<dbReference type="EMBL" id="CP026652">
    <property type="protein sequence ID" value="AVH55602.1"/>
    <property type="molecule type" value="Genomic_DNA"/>
</dbReference>
<dbReference type="RefSeq" id="WP_099498574.1">
    <property type="nucleotide sequence ID" value="NZ_CP026652.1"/>
</dbReference>
<evidence type="ECO:0000256" key="1">
    <source>
        <dbReference type="SAM" id="MobiDB-lite"/>
    </source>
</evidence>
<feature type="region of interest" description="Disordered" evidence="1">
    <location>
        <begin position="320"/>
        <end position="339"/>
    </location>
</feature>
<keyword evidence="3" id="KW-1185">Reference proteome</keyword>
<name>A0ABM6SMH6_9ACTN</name>
<accession>A0ABM6SMH6</accession>
<dbReference type="Proteomes" id="UP000238413">
    <property type="component" value="Chromosome"/>
</dbReference>